<evidence type="ECO:0000313" key="2">
    <source>
        <dbReference type="Proteomes" id="UP000501705"/>
    </source>
</evidence>
<dbReference type="Proteomes" id="UP000501705">
    <property type="component" value="Chromosome"/>
</dbReference>
<sequence length="218" mass="23509">MDPLSEPLPAVTDRHEYASELLGRAGTGIPVSGIISYCSSFALAKECIRQLVAAGHPHAALIAFNPIAATADDIADAYNSARNMLGGTSIEPSMIALSLRHPAQARAVFEQELRGLAATTLRDRGIPEDFVSVSAEASARMYVDWLTFLLVAYGDDAPDQAPWRTLYVSSSDHVGTQPVRAEIDAHLEVACGSADLLRVERSRRAVLSFLRRASCDTR</sequence>
<protein>
    <submittedName>
        <fullName evidence="1">Uncharacterized protein</fullName>
    </submittedName>
</protein>
<dbReference type="EMBL" id="CP046171">
    <property type="protein sequence ID" value="QIS05600.1"/>
    <property type="molecule type" value="Genomic_DNA"/>
</dbReference>
<name>A0A6G9XXK7_NOCBR</name>
<gene>
    <name evidence="1" type="ORF">F5X71_27750</name>
</gene>
<evidence type="ECO:0000313" key="1">
    <source>
        <dbReference type="EMBL" id="QIS05600.1"/>
    </source>
</evidence>
<proteinExistence type="predicted"/>
<reference evidence="1 2" key="1">
    <citation type="journal article" date="2019" name="ACS Chem. Biol.">
        <title>Identification and Mobilization of a Cryptic Antibiotic Biosynthesis Gene Locus from a Human-Pathogenic Nocardia Isolate.</title>
        <authorList>
            <person name="Herisse M."/>
            <person name="Ishida K."/>
            <person name="Porter J.L."/>
            <person name="Howden B."/>
            <person name="Hertweck C."/>
            <person name="Stinear T.P."/>
            <person name="Pidot S.J."/>
        </authorList>
    </citation>
    <scope>NUCLEOTIDE SEQUENCE [LARGE SCALE GENOMIC DNA]</scope>
    <source>
        <strain evidence="1 2">AUSMDU00024985</strain>
    </source>
</reference>
<organism evidence="1 2">
    <name type="scientific">Nocardia brasiliensis</name>
    <dbReference type="NCBI Taxonomy" id="37326"/>
    <lineage>
        <taxon>Bacteria</taxon>
        <taxon>Bacillati</taxon>
        <taxon>Actinomycetota</taxon>
        <taxon>Actinomycetes</taxon>
        <taxon>Mycobacteriales</taxon>
        <taxon>Nocardiaceae</taxon>
        <taxon>Nocardia</taxon>
    </lineage>
</organism>
<dbReference type="RefSeq" id="WP_167464670.1">
    <property type="nucleotide sequence ID" value="NZ_CP046171.1"/>
</dbReference>
<accession>A0A6G9XXK7</accession>
<dbReference type="AlphaFoldDB" id="A0A6G9XXK7"/>